<dbReference type="EMBL" id="DS231712">
    <property type="protein sequence ID" value="KNB13003.1"/>
    <property type="molecule type" value="Genomic_DNA"/>
</dbReference>
<organism evidence="1 2">
    <name type="scientific">Fusarium oxysporum f. sp. lycopersici (strain 4287 / CBS 123668 / FGSC 9935 / NRRL 34936)</name>
    <name type="common">Fusarium vascular wilt of tomato</name>
    <dbReference type="NCBI Taxonomy" id="426428"/>
    <lineage>
        <taxon>Eukaryota</taxon>
        <taxon>Fungi</taxon>
        <taxon>Dikarya</taxon>
        <taxon>Ascomycota</taxon>
        <taxon>Pezizomycotina</taxon>
        <taxon>Sordariomycetes</taxon>
        <taxon>Hypocreomycetidae</taxon>
        <taxon>Hypocreales</taxon>
        <taxon>Nectriaceae</taxon>
        <taxon>Fusarium</taxon>
        <taxon>Fusarium oxysporum species complex</taxon>
    </lineage>
</organism>
<protein>
    <submittedName>
        <fullName evidence="1">Uncharacterized protein</fullName>
    </submittedName>
</protein>
<reference evidence="1" key="2">
    <citation type="journal article" date="2010" name="Nature">
        <title>Comparative genomics reveals mobile pathogenicity chromosomes in Fusarium.</title>
        <authorList>
            <person name="Ma L.J."/>
            <person name="van der Does H.C."/>
            <person name="Borkovich K.A."/>
            <person name="Coleman J.J."/>
            <person name="Daboussi M.J."/>
            <person name="Di Pietro A."/>
            <person name="Dufresne M."/>
            <person name="Freitag M."/>
            <person name="Grabherr M."/>
            <person name="Henrissat B."/>
            <person name="Houterman P.M."/>
            <person name="Kang S."/>
            <person name="Shim W.B."/>
            <person name="Woloshuk C."/>
            <person name="Xie X."/>
            <person name="Xu J.R."/>
            <person name="Antoniw J."/>
            <person name="Baker S.E."/>
            <person name="Bluhm B.H."/>
            <person name="Breakspear A."/>
            <person name="Brown D.W."/>
            <person name="Butchko R.A."/>
            <person name="Chapman S."/>
            <person name="Coulson R."/>
            <person name="Coutinho P.M."/>
            <person name="Danchin E.G."/>
            <person name="Diener A."/>
            <person name="Gale L.R."/>
            <person name="Gardiner D.M."/>
            <person name="Goff S."/>
            <person name="Hammond-Kosack K.E."/>
            <person name="Hilburn K."/>
            <person name="Hua-Van A."/>
            <person name="Jonkers W."/>
            <person name="Kazan K."/>
            <person name="Kodira C.D."/>
            <person name="Koehrsen M."/>
            <person name="Kumar L."/>
            <person name="Lee Y.H."/>
            <person name="Li L."/>
            <person name="Manners J.M."/>
            <person name="Miranda-Saavedra D."/>
            <person name="Mukherjee M."/>
            <person name="Park G."/>
            <person name="Park J."/>
            <person name="Park S.Y."/>
            <person name="Proctor R.H."/>
            <person name="Regev A."/>
            <person name="Ruiz-Roldan M.C."/>
            <person name="Sain D."/>
            <person name="Sakthikumar S."/>
            <person name="Sykes S."/>
            <person name="Schwartz D.C."/>
            <person name="Turgeon B.G."/>
            <person name="Wapinski I."/>
            <person name="Yoder O."/>
            <person name="Young S."/>
            <person name="Zeng Q."/>
            <person name="Zhou S."/>
            <person name="Galagan J."/>
            <person name="Cuomo C.A."/>
            <person name="Kistler H.C."/>
            <person name="Rep M."/>
        </authorList>
    </citation>
    <scope>NUCLEOTIDE SEQUENCE [LARGE SCALE GENOMIC DNA]</scope>
    <source>
        <strain evidence="1">4287</strain>
    </source>
</reference>
<accession>A0A0J9VPX4</accession>
<dbReference type="GeneID" id="28961447"/>
<dbReference type="AlphaFoldDB" id="A0A0J9VPX4"/>
<dbReference type="KEGG" id="fox:FOXG_20741"/>
<proteinExistence type="predicted"/>
<evidence type="ECO:0000313" key="1">
    <source>
        <dbReference type="EMBL" id="KNB13003.1"/>
    </source>
</evidence>
<dbReference type="VEuPathDB" id="FungiDB:FOXG_20741"/>
<dbReference type="Proteomes" id="UP000009097">
    <property type="component" value="Unassembled WGS sequence"/>
</dbReference>
<sequence>MAFCKVKCYRWSSRNASFSCGSKPLLQQPTSFLTLFGPQSIAAPVLVIAI</sequence>
<evidence type="ECO:0000313" key="2">
    <source>
        <dbReference type="Proteomes" id="UP000009097"/>
    </source>
</evidence>
<name>A0A0J9VPX4_FUSO4</name>
<dbReference type="RefSeq" id="XP_018251048.1">
    <property type="nucleotide sequence ID" value="XM_018401049.1"/>
</dbReference>
<reference evidence="1" key="1">
    <citation type="submission" date="2007-04" db="EMBL/GenBank/DDBJ databases">
        <authorList>
            <consortium name="The Broad Institute Genome Sequencing Platform"/>
            <person name="Birren B."/>
            <person name="Lander E."/>
            <person name="Galagan J."/>
            <person name="Nusbaum C."/>
            <person name="Devon K."/>
            <person name="Ma L.-J."/>
            <person name="Jaffe D."/>
            <person name="Butler J."/>
            <person name="Alvarez P."/>
            <person name="Gnerre S."/>
            <person name="Grabherr M."/>
            <person name="Kleber M."/>
            <person name="Mauceli E."/>
            <person name="Brockman W."/>
            <person name="MacCallum I.A."/>
            <person name="Young S."/>
            <person name="LaButti K."/>
            <person name="DeCaprio D."/>
            <person name="Crawford M."/>
            <person name="Koehrsen M."/>
            <person name="Engels R."/>
            <person name="Montgomery P."/>
            <person name="Pearson M."/>
            <person name="Howarth C."/>
            <person name="Larson L."/>
            <person name="White J."/>
            <person name="O'Leary S."/>
            <person name="Kodira C."/>
            <person name="Zeng Q."/>
            <person name="Yandava C."/>
            <person name="Alvarado L."/>
            <person name="Kistler C."/>
            <person name="Shim W.-B."/>
            <person name="Kang S."/>
            <person name="Woloshuk C."/>
        </authorList>
    </citation>
    <scope>NUCLEOTIDE SEQUENCE</scope>
    <source>
        <strain evidence="1">4287</strain>
    </source>
</reference>
<gene>
    <name evidence="1" type="ORF">FOXG_20741</name>
</gene>